<feature type="region of interest" description="Disordered" evidence="2">
    <location>
        <begin position="227"/>
        <end position="256"/>
    </location>
</feature>
<dbReference type="Proteomes" id="UP000239504">
    <property type="component" value="Unassembled WGS sequence"/>
</dbReference>
<sequence length="872" mass="95067">MRIRSISLNNVRRFTSPVRLEGLSNGLNVLCKPNEFGKSTLFDALQAVFFKAHSSSDKDIKALRPHAGGAPEVTVEIETDDGRFTIAKRWMSKPSATIEKDGRLIAQADEAESWISQLLGGGDGGPSGLLWVRQGLTALTEGSKKEQKAALEARRDLLSSVTGEVEAMTGGRRMDMALARCREELLNFATPKGRPKAGGPWKAAEELVEALLAEHKNLATTATNLRHDLKERKRKRRELTELEDPEAAASRKERLKDATAELQAAERHAEAVESESRKVDAARLIVTNLKTRLTTLRDSTKERTDAEEAVANASKEATAASLNLESAEATRAKAQLQLKESQIAYKNALDALRASQRRQAALDGAERRKELIERIKNAQTARNNMESAAAEAKRGPDSKSLRQLEDLASDLTTARAIRDGEAAQLIMAYDEGSEGKIKRNGEELPGDRPLAIPNGADLAIEGIGVLTVSAGTGGQDDGSVDKAEKALFAALERHGCTTIEEARNAAEARDAAEHRRMEAKASLDSLAPDGIEDLRAKLAAIPELKEVEEDVPPLADAEQLLAQADDTRLKAETSRTAATDHLSDARSTSSRIDAELKAAQERLSRATASLGRLGDTDETALNDELRRATTALEAAEALHSEKVRSSPDLAAAEAKLKRAQSVEETARAEIVRLKPELATLDERIARSAGDAVEERLAETDQKLEVAQATLARIEQEVAVLLRLETVLEEARSDARERYFEPVAIELKPLLQLLWPDAELSWGDKTLLPTALIRNGQEEPIEILSGGTKEQVALLVRLAFARMLAKHGHNAPVILDDALVFTDDDRIELMFDALHRQADDLQILVLSCRQRAFRNLGGNSVRVTTRSLSSNTA</sequence>
<dbReference type="SUPFAM" id="SSF52540">
    <property type="entry name" value="P-loop containing nucleoside triphosphate hydrolases"/>
    <property type="match status" value="1"/>
</dbReference>
<dbReference type="OrthoDB" id="7069379at2"/>
<dbReference type="EMBL" id="PJCH01000016">
    <property type="protein sequence ID" value="PQA85881.1"/>
    <property type="molecule type" value="Genomic_DNA"/>
</dbReference>
<evidence type="ECO:0000259" key="3">
    <source>
        <dbReference type="Pfam" id="PF13476"/>
    </source>
</evidence>
<feature type="coiled-coil region" evidence="1">
    <location>
        <begin position="696"/>
        <end position="723"/>
    </location>
</feature>
<protein>
    <submittedName>
        <fullName evidence="4">Chromosome segregation protein SMC</fullName>
    </submittedName>
</protein>
<evidence type="ECO:0000256" key="2">
    <source>
        <dbReference type="SAM" id="MobiDB-lite"/>
    </source>
</evidence>
<feature type="domain" description="Rad50/SbcC-type AAA" evidence="3">
    <location>
        <begin position="5"/>
        <end position="266"/>
    </location>
</feature>
<accession>A0A2S7K090</accession>
<keyword evidence="1" id="KW-0175">Coiled coil</keyword>
<comment type="caution">
    <text evidence="4">The sequence shown here is derived from an EMBL/GenBank/DDBJ whole genome shotgun (WGS) entry which is preliminary data.</text>
</comment>
<feature type="region of interest" description="Disordered" evidence="2">
    <location>
        <begin position="567"/>
        <end position="591"/>
    </location>
</feature>
<proteinExistence type="predicted"/>
<dbReference type="Pfam" id="PF13476">
    <property type="entry name" value="AAA_23"/>
    <property type="match status" value="1"/>
</dbReference>
<reference evidence="4 5" key="1">
    <citation type="submission" date="2017-12" db="EMBL/GenBank/DDBJ databases">
        <authorList>
            <person name="Hurst M.R.H."/>
        </authorList>
    </citation>
    <scope>NUCLEOTIDE SEQUENCE [LARGE SCALE GENOMIC DNA]</scope>
    <source>
        <strain evidence="4 5">SY-3-19</strain>
    </source>
</reference>
<organism evidence="4 5">
    <name type="scientific">Hyphococcus luteus</name>
    <dbReference type="NCBI Taxonomy" id="2058213"/>
    <lineage>
        <taxon>Bacteria</taxon>
        <taxon>Pseudomonadati</taxon>
        <taxon>Pseudomonadota</taxon>
        <taxon>Alphaproteobacteria</taxon>
        <taxon>Parvularculales</taxon>
        <taxon>Parvularculaceae</taxon>
        <taxon>Hyphococcus</taxon>
    </lineage>
</organism>
<dbReference type="InterPro" id="IPR027417">
    <property type="entry name" value="P-loop_NTPase"/>
</dbReference>
<dbReference type="PANTHER" id="PTHR41259">
    <property type="entry name" value="DOUBLE-STRAND BREAK REPAIR RAD50 ATPASE, PUTATIVE-RELATED"/>
    <property type="match status" value="1"/>
</dbReference>
<gene>
    <name evidence="4" type="ORF">CW354_20340</name>
</gene>
<dbReference type="Gene3D" id="3.40.50.300">
    <property type="entry name" value="P-loop containing nucleotide triphosphate hydrolases"/>
    <property type="match status" value="2"/>
</dbReference>
<evidence type="ECO:0000313" key="4">
    <source>
        <dbReference type="EMBL" id="PQA85881.1"/>
    </source>
</evidence>
<dbReference type="PANTHER" id="PTHR41259:SF1">
    <property type="entry name" value="DOUBLE-STRAND BREAK REPAIR RAD50 ATPASE, PUTATIVE-RELATED"/>
    <property type="match status" value="1"/>
</dbReference>
<evidence type="ECO:0000256" key="1">
    <source>
        <dbReference type="SAM" id="Coils"/>
    </source>
</evidence>
<dbReference type="RefSeq" id="WP_104831934.1">
    <property type="nucleotide sequence ID" value="NZ_PJCH01000016.1"/>
</dbReference>
<evidence type="ECO:0000313" key="5">
    <source>
        <dbReference type="Proteomes" id="UP000239504"/>
    </source>
</evidence>
<feature type="region of interest" description="Disordered" evidence="2">
    <location>
        <begin position="380"/>
        <end position="399"/>
    </location>
</feature>
<feature type="coiled-coil region" evidence="1">
    <location>
        <begin position="618"/>
        <end position="669"/>
    </location>
</feature>
<dbReference type="AlphaFoldDB" id="A0A2S7K090"/>
<dbReference type="InterPro" id="IPR038729">
    <property type="entry name" value="Rad50/SbcC_AAA"/>
</dbReference>
<name>A0A2S7K090_9PROT</name>
<keyword evidence="5" id="KW-1185">Reference proteome</keyword>